<feature type="transmembrane region" description="Helical" evidence="1">
    <location>
        <begin position="53"/>
        <end position="78"/>
    </location>
</feature>
<keyword evidence="3" id="KW-1185">Reference proteome</keyword>
<protein>
    <submittedName>
        <fullName evidence="2">Uncharacterized protein</fullName>
    </submittedName>
</protein>
<proteinExistence type="predicted"/>
<keyword evidence="1" id="KW-0472">Membrane</keyword>
<comment type="caution">
    <text evidence="2">The sequence shown here is derived from an EMBL/GenBank/DDBJ whole genome shotgun (WGS) entry which is preliminary data.</text>
</comment>
<organism evidence="2 3">
    <name type="scientific">Evtepia gabavorous</name>
    <dbReference type="NCBI Taxonomy" id="2211183"/>
    <lineage>
        <taxon>Bacteria</taxon>
        <taxon>Bacillati</taxon>
        <taxon>Bacillota</taxon>
        <taxon>Clostridia</taxon>
        <taxon>Eubacteriales</taxon>
        <taxon>Evtepia</taxon>
    </lineage>
</organism>
<evidence type="ECO:0000313" key="2">
    <source>
        <dbReference type="EMBL" id="RFT06659.1"/>
    </source>
</evidence>
<reference evidence="2 3" key="1">
    <citation type="submission" date="2018-07" db="EMBL/GenBank/DDBJ databases">
        <title>GABA Modulating Bacteria of the Human Gut Microbiota.</title>
        <authorList>
            <person name="Strandwitz P."/>
            <person name="Kim K.H."/>
            <person name="Terekhova D."/>
            <person name="Liu J.K."/>
            <person name="Sharma A."/>
            <person name="Levering J."/>
            <person name="Mcdonald D."/>
            <person name="Dietrich D."/>
            <person name="Ramadhar T.R."/>
            <person name="Lekbua A."/>
            <person name="Mroue N."/>
            <person name="Liston C."/>
            <person name="Stewart E.J."/>
            <person name="Dubin M.J."/>
            <person name="Zengler K."/>
            <person name="Knight R."/>
            <person name="Gilbert J.A."/>
            <person name="Clardy J."/>
            <person name="Lewis K."/>
        </authorList>
    </citation>
    <scope>NUCLEOTIDE SEQUENCE [LARGE SCALE GENOMIC DNA]</scope>
    <source>
        <strain evidence="2 3">KLE1738</strain>
    </source>
</reference>
<accession>A0A3E2B3R0</accession>
<evidence type="ECO:0000313" key="3">
    <source>
        <dbReference type="Proteomes" id="UP000260649"/>
    </source>
</evidence>
<dbReference type="Proteomes" id="UP000260649">
    <property type="component" value="Unassembled WGS sequence"/>
</dbReference>
<feature type="transmembrane region" description="Helical" evidence="1">
    <location>
        <begin position="7"/>
        <end position="33"/>
    </location>
</feature>
<evidence type="ECO:0000256" key="1">
    <source>
        <dbReference type="SAM" id="Phobius"/>
    </source>
</evidence>
<keyword evidence="1" id="KW-1133">Transmembrane helix</keyword>
<name>A0A3E2B3R0_9FIRM</name>
<keyword evidence="1" id="KW-0812">Transmembrane</keyword>
<dbReference type="EMBL" id="QQRQ01000008">
    <property type="protein sequence ID" value="RFT06659.1"/>
    <property type="molecule type" value="Genomic_DNA"/>
</dbReference>
<gene>
    <name evidence="2" type="ORF">DV520_06645</name>
</gene>
<sequence length="83" mass="9786">MKKQWPCFLLMLFSYPLSLLFSFLLGLLEYGILRLFEHILSDNMTWQAIAQSHFVVSLSEGTVFFFISLNLIAVLWLLQRWKA</sequence>
<dbReference type="AlphaFoldDB" id="A0A3E2B3R0"/>